<evidence type="ECO:0000313" key="2">
    <source>
        <dbReference type="Proteomes" id="UP000006271"/>
    </source>
</evidence>
<dbReference type="Proteomes" id="UP000006271">
    <property type="component" value="Unassembled WGS sequence"/>
</dbReference>
<name>K5Z4N3_9BACT</name>
<organism evidence="1 2">
    <name type="scientific">Parabacteroides merdae CL03T12C32</name>
    <dbReference type="NCBI Taxonomy" id="999420"/>
    <lineage>
        <taxon>Bacteria</taxon>
        <taxon>Pseudomonadati</taxon>
        <taxon>Bacteroidota</taxon>
        <taxon>Bacteroidia</taxon>
        <taxon>Bacteroidales</taxon>
        <taxon>Tannerellaceae</taxon>
        <taxon>Parabacteroides</taxon>
    </lineage>
</organism>
<comment type="caution">
    <text evidence="1">The sequence shown here is derived from an EMBL/GenBank/DDBJ whole genome shotgun (WGS) entry which is preliminary data.</text>
</comment>
<reference evidence="1 2" key="1">
    <citation type="submission" date="2012-02" db="EMBL/GenBank/DDBJ databases">
        <title>The Genome Sequence of Parabacteroides merdae CL03T12C32.</title>
        <authorList>
            <consortium name="The Broad Institute Genome Sequencing Platform"/>
            <person name="Earl A."/>
            <person name="Ward D."/>
            <person name="Feldgarden M."/>
            <person name="Gevers D."/>
            <person name="Zitomersky N.L."/>
            <person name="Coyne M.J."/>
            <person name="Comstock L.E."/>
            <person name="Young S.K."/>
            <person name="Zeng Q."/>
            <person name="Gargeya S."/>
            <person name="Fitzgerald M."/>
            <person name="Haas B."/>
            <person name="Abouelleil A."/>
            <person name="Alvarado L."/>
            <person name="Arachchi H.M."/>
            <person name="Berlin A."/>
            <person name="Chapman S.B."/>
            <person name="Gearin G."/>
            <person name="Goldberg J."/>
            <person name="Griggs A."/>
            <person name="Gujja S."/>
            <person name="Hansen M."/>
            <person name="Heiman D."/>
            <person name="Howarth C."/>
            <person name="Larimer J."/>
            <person name="Lui A."/>
            <person name="MacDonald P.J.P."/>
            <person name="McCowen C."/>
            <person name="Montmayeur A."/>
            <person name="Murphy C."/>
            <person name="Neiman D."/>
            <person name="Pearson M."/>
            <person name="Priest M."/>
            <person name="Roberts A."/>
            <person name="Saif S."/>
            <person name="Shea T."/>
            <person name="Sisk P."/>
            <person name="Stolte C."/>
            <person name="Sykes S."/>
            <person name="Wortman J."/>
            <person name="Nusbaum C."/>
            <person name="Birren B."/>
        </authorList>
    </citation>
    <scope>NUCLEOTIDE SEQUENCE [LARGE SCALE GENOMIC DNA]</scope>
    <source>
        <strain evidence="1 2">CL03T12C32</strain>
    </source>
</reference>
<gene>
    <name evidence="1" type="ORF">HMPREF1060_04080</name>
</gene>
<protein>
    <submittedName>
        <fullName evidence="1">Uncharacterized protein</fullName>
    </submittedName>
</protein>
<accession>K5Z4N3</accession>
<proteinExistence type="predicted"/>
<dbReference type="AlphaFoldDB" id="K5Z4N3"/>
<sequence>MYHLEKFFSLKCLSPVILVSKFYVSPLKGVKRGVKFVCISFAFKFIYSTFAFCY</sequence>
<dbReference type="EMBL" id="AGZQ01000031">
    <property type="protein sequence ID" value="EKN06271.1"/>
    <property type="molecule type" value="Genomic_DNA"/>
</dbReference>
<dbReference type="HOGENOM" id="CLU_3186834_0_0_10"/>
<evidence type="ECO:0000313" key="1">
    <source>
        <dbReference type="EMBL" id="EKN06271.1"/>
    </source>
</evidence>